<sequence>MVTSSNVSRLLKARDVESSKDLKKESSADESRAMPKLDRVVSDLADDANLHKSIKAKLTPMLKHVATVEKLTPPESATKWGIWTLLKTKSMEQLANHPDYLLWKTYTKYWNKYHYSSI</sequence>
<dbReference type="EMBL" id="ANIZ01004248">
    <property type="protein sequence ID" value="ETI30275.1"/>
    <property type="molecule type" value="Genomic_DNA"/>
</dbReference>
<keyword evidence="3" id="KW-1185">Reference proteome</keyword>
<proteinExistence type="predicted"/>
<feature type="region of interest" description="Disordered" evidence="1">
    <location>
        <begin position="15"/>
        <end position="34"/>
    </location>
</feature>
<dbReference type="Proteomes" id="UP000018721">
    <property type="component" value="Unassembled WGS sequence"/>
</dbReference>
<dbReference type="AlphaFoldDB" id="V9DTQ2"/>
<reference evidence="2 3" key="1">
    <citation type="submission" date="2013-11" db="EMBL/GenBank/DDBJ databases">
        <title>The Genome Sequence of Phytophthora parasitica P1569.</title>
        <authorList>
            <consortium name="The Broad Institute Genomics Platform"/>
            <person name="Russ C."/>
            <person name="Tyler B."/>
            <person name="Panabieres F."/>
            <person name="Shan W."/>
            <person name="Tripathy S."/>
            <person name="Grunwald N."/>
            <person name="Machado M."/>
            <person name="Johnson C.S."/>
            <person name="Arredondo F."/>
            <person name="Hong C."/>
            <person name="Coffey M."/>
            <person name="Young S.K."/>
            <person name="Zeng Q."/>
            <person name="Gargeya S."/>
            <person name="Fitzgerald M."/>
            <person name="Abouelleil A."/>
            <person name="Alvarado L."/>
            <person name="Chapman S.B."/>
            <person name="Gainer-Dewar J."/>
            <person name="Goldberg J."/>
            <person name="Griggs A."/>
            <person name="Gujja S."/>
            <person name="Hansen M."/>
            <person name="Howarth C."/>
            <person name="Imamovic A."/>
            <person name="Ireland A."/>
            <person name="Larimer J."/>
            <person name="McCowan C."/>
            <person name="Murphy C."/>
            <person name="Pearson M."/>
            <person name="Poon T.W."/>
            <person name="Priest M."/>
            <person name="Roberts A."/>
            <person name="Saif S."/>
            <person name="Shea T."/>
            <person name="Sykes S."/>
            <person name="Wortman J."/>
            <person name="Nusbaum C."/>
            <person name="Birren B."/>
        </authorList>
    </citation>
    <scope>NUCLEOTIDE SEQUENCE [LARGE SCALE GENOMIC DNA]</scope>
    <source>
        <strain evidence="2 3">P1569</strain>
    </source>
</reference>
<evidence type="ECO:0000256" key="1">
    <source>
        <dbReference type="SAM" id="MobiDB-lite"/>
    </source>
</evidence>
<protein>
    <recommendedName>
        <fullName evidence="4">RxLR effector protein</fullName>
    </recommendedName>
</protein>
<organism evidence="2 3">
    <name type="scientific">Phytophthora nicotianae P1569</name>
    <dbReference type="NCBI Taxonomy" id="1317065"/>
    <lineage>
        <taxon>Eukaryota</taxon>
        <taxon>Sar</taxon>
        <taxon>Stramenopiles</taxon>
        <taxon>Oomycota</taxon>
        <taxon>Peronosporomycetes</taxon>
        <taxon>Peronosporales</taxon>
        <taxon>Peronosporaceae</taxon>
        <taxon>Phytophthora</taxon>
    </lineage>
</organism>
<evidence type="ECO:0000313" key="3">
    <source>
        <dbReference type="Proteomes" id="UP000018721"/>
    </source>
</evidence>
<evidence type="ECO:0008006" key="4">
    <source>
        <dbReference type="Google" id="ProtNLM"/>
    </source>
</evidence>
<dbReference type="HOGENOM" id="CLU_2077730_0_0_1"/>
<accession>V9DTQ2</accession>
<comment type="caution">
    <text evidence="2">The sequence shown here is derived from an EMBL/GenBank/DDBJ whole genome shotgun (WGS) entry which is preliminary data.</text>
</comment>
<gene>
    <name evidence="2" type="ORF">F443_22604</name>
</gene>
<name>V9DTQ2_PHYNI</name>
<evidence type="ECO:0000313" key="2">
    <source>
        <dbReference type="EMBL" id="ETI30275.1"/>
    </source>
</evidence>